<sequence>MSNFDDELNGYIQARSESSVKEKAREQFEATLATLPYPHPENFSPTPDAPVFAQNPSTQMWHDGSTGTFSYYDVASGTYIPVEGADSPYPQLHHDNTTTYNTELYEYPDQQYPETGANTYEAPPESDATLRLCVLSSKVLKLGGVIMVDGSGISFGRDKPLSGQGKRVRMVEMEVSRFHANIYLDRQQAQRETYHNIHPAEGSAASETGISSSTDSPHLPIDAVTLAEHSSIPGDNEEEQGAIAESPLTRQSSTPPNQPPEPSATRKIDSYLNEDHEDGEILDFPGSSEKETADVNQAMETPLSVSVKSEEELYREYQEQMEQYQQYYQQQQGSMPTFVDTFQIIDCGSTHGTLLNGQRLSTAKTASQPFTLKHLDQLQLGSTVFEVHVHEEGRICASCQVKDDNEITVLDDKERERDSAEAASKNKGFIGDLKLNMELERVEEMNRLRKKWGGPSNSNNKRSGKNSVFQDSNQSGSSPNSDHQRDYVDRAAKRRQQNPDDSRPVPTSGYPSLYEPVTGFHVPVAASNKGHAMLSKMGWKAGTGLGAARQGVVEPVQLLVANNKAGVGSGNLQHQGVAAARKPETQAEVARRKARERYSQL</sequence>
<dbReference type="PANTHER" id="PTHR23106">
    <property type="entry name" value="ANGIOGENIC FACTOR WITH G PATCH AND FHA DOMAINS 1"/>
    <property type="match status" value="1"/>
</dbReference>
<dbReference type="SMART" id="SM00443">
    <property type="entry name" value="G_patch"/>
    <property type="match status" value="1"/>
</dbReference>
<keyword evidence="5" id="KW-1185">Reference proteome</keyword>
<evidence type="ECO:0000259" key="3">
    <source>
        <dbReference type="PROSITE" id="PS50174"/>
    </source>
</evidence>
<dbReference type="InterPro" id="IPR008984">
    <property type="entry name" value="SMAD_FHA_dom_sf"/>
</dbReference>
<dbReference type="SUPFAM" id="SSF49879">
    <property type="entry name" value="SMAD/FHA domain"/>
    <property type="match status" value="1"/>
</dbReference>
<dbReference type="Pfam" id="PF01585">
    <property type="entry name" value="G-patch"/>
    <property type="match status" value="1"/>
</dbReference>
<dbReference type="InterPro" id="IPR000467">
    <property type="entry name" value="G_patch_dom"/>
</dbReference>
<feature type="domain" description="G-patch" evidence="3">
    <location>
        <begin position="526"/>
        <end position="572"/>
    </location>
</feature>
<dbReference type="InterPro" id="IPR000253">
    <property type="entry name" value="FHA_dom"/>
</dbReference>
<dbReference type="PANTHER" id="PTHR23106:SF24">
    <property type="entry name" value="ANGIOGENIC FACTOR WITH G PATCH AND FHA DOMAINS 1"/>
    <property type="match status" value="1"/>
</dbReference>
<keyword evidence="1" id="KW-0175">Coiled coil</keyword>
<dbReference type="Gene3D" id="2.60.200.20">
    <property type="match status" value="1"/>
</dbReference>
<dbReference type="Proteomes" id="UP000696485">
    <property type="component" value="Unassembled WGS sequence"/>
</dbReference>
<dbReference type="AlphaFoldDB" id="A0A9P5SPM7"/>
<reference evidence="4" key="1">
    <citation type="journal article" date="2020" name="Fungal Divers.">
        <title>Resolving the Mortierellaceae phylogeny through synthesis of multi-gene phylogenetics and phylogenomics.</title>
        <authorList>
            <person name="Vandepol N."/>
            <person name="Liber J."/>
            <person name="Desiro A."/>
            <person name="Na H."/>
            <person name="Kennedy M."/>
            <person name="Barry K."/>
            <person name="Grigoriev I.V."/>
            <person name="Miller A.N."/>
            <person name="O'Donnell K."/>
            <person name="Stajich J.E."/>
            <person name="Bonito G."/>
        </authorList>
    </citation>
    <scope>NUCLEOTIDE SEQUENCE</scope>
    <source>
        <strain evidence="4">NVP1</strain>
    </source>
</reference>
<feature type="compositionally biased region" description="Low complexity" evidence="2">
    <location>
        <begin position="453"/>
        <end position="467"/>
    </location>
</feature>
<organism evidence="4 5">
    <name type="scientific">Podila minutissima</name>
    <dbReference type="NCBI Taxonomy" id="64525"/>
    <lineage>
        <taxon>Eukaryota</taxon>
        <taxon>Fungi</taxon>
        <taxon>Fungi incertae sedis</taxon>
        <taxon>Mucoromycota</taxon>
        <taxon>Mortierellomycotina</taxon>
        <taxon>Mortierellomycetes</taxon>
        <taxon>Mortierellales</taxon>
        <taxon>Mortierellaceae</taxon>
        <taxon>Podila</taxon>
    </lineage>
</organism>
<gene>
    <name evidence="4" type="primary">AGGF1</name>
    <name evidence="4" type="ORF">BG006_000484</name>
</gene>
<feature type="compositionally biased region" description="Polar residues" evidence="2">
    <location>
        <begin position="468"/>
        <end position="481"/>
    </location>
</feature>
<dbReference type="InterPro" id="IPR053027">
    <property type="entry name" value="AGGF1"/>
</dbReference>
<evidence type="ECO:0000256" key="1">
    <source>
        <dbReference type="SAM" id="Coils"/>
    </source>
</evidence>
<evidence type="ECO:0000313" key="5">
    <source>
        <dbReference type="Proteomes" id="UP000696485"/>
    </source>
</evidence>
<feature type="compositionally biased region" description="Basic and acidic residues" evidence="2">
    <location>
        <begin position="581"/>
        <end position="601"/>
    </location>
</feature>
<dbReference type="PROSITE" id="PS50174">
    <property type="entry name" value="G_PATCH"/>
    <property type="match status" value="1"/>
</dbReference>
<comment type="caution">
    <text evidence="4">The sequence shown here is derived from an EMBL/GenBank/DDBJ whole genome shotgun (WGS) entry which is preliminary data.</text>
</comment>
<evidence type="ECO:0000256" key="2">
    <source>
        <dbReference type="SAM" id="MobiDB-lite"/>
    </source>
</evidence>
<evidence type="ECO:0000313" key="4">
    <source>
        <dbReference type="EMBL" id="KAF9335266.1"/>
    </source>
</evidence>
<dbReference type="EMBL" id="JAAAUY010000108">
    <property type="protein sequence ID" value="KAF9335266.1"/>
    <property type="molecule type" value="Genomic_DNA"/>
</dbReference>
<protein>
    <submittedName>
        <fullName evidence="4">Angiogenic factor with G patch and FHA domains 1</fullName>
    </submittedName>
</protein>
<proteinExistence type="predicted"/>
<feature type="compositionally biased region" description="Basic and acidic residues" evidence="2">
    <location>
        <begin position="482"/>
        <end position="503"/>
    </location>
</feature>
<dbReference type="Pfam" id="PF00498">
    <property type="entry name" value="FHA"/>
    <property type="match status" value="1"/>
</dbReference>
<feature type="region of interest" description="Disordered" evidence="2">
    <location>
        <begin position="447"/>
        <end position="512"/>
    </location>
</feature>
<feature type="region of interest" description="Disordered" evidence="2">
    <location>
        <begin position="246"/>
        <end position="266"/>
    </location>
</feature>
<feature type="coiled-coil region" evidence="1">
    <location>
        <begin position="307"/>
        <end position="334"/>
    </location>
</feature>
<feature type="region of interest" description="Disordered" evidence="2">
    <location>
        <begin position="566"/>
        <end position="601"/>
    </location>
</feature>
<dbReference type="GO" id="GO:0003676">
    <property type="term" value="F:nucleic acid binding"/>
    <property type="evidence" value="ECO:0007669"/>
    <property type="project" value="InterPro"/>
</dbReference>
<name>A0A9P5SPM7_9FUNG</name>
<feature type="region of interest" description="Disordered" evidence="2">
    <location>
        <begin position="1"/>
        <end position="21"/>
    </location>
</feature>
<accession>A0A9P5SPM7</accession>